<evidence type="ECO:0000256" key="1">
    <source>
        <dbReference type="SAM" id="MobiDB-lite"/>
    </source>
</evidence>
<accession>A0ABN2MC14</accession>
<comment type="caution">
    <text evidence="2">The sequence shown here is derived from an EMBL/GenBank/DDBJ whole genome shotgun (WGS) entry which is preliminary data.</text>
</comment>
<protein>
    <submittedName>
        <fullName evidence="2">Uncharacterized protein</fullName>
    </submittedName>
</protein>
<proteinExistence type="predicted"/>
<evidence type="ECO:0000313" key="3">
    <source>
        <dbReference type="Proteomes" id="UP001500218"/>
    </source>
</evidence>
<dbReference type="EMBL" id="BAAALT010000164">
    <property type="protein sequence ID" value="GAA1819645.1"/>
    <property type="molecule type" value="Genomic_DNA"/>
</dbReference>
<feature type="region of interest" description="Disordered" evidence="1">
    <location>
        <begin position="70"/>
        <end position="125"/>
    </location>
</feature>
<dbReference type="RefSeq" id="WP_425560500.1">
    <property type="nucleotide sequence ID" value="NZ_BAAALT010000164.1"/>
</dbReference>
<keyword evidence="3" id="KW-1185">Reference proteome</keyword>
<gene>
    <name evidence="2" type="ORF">GCM10009682_45230</name>
</gene>
<name>A0ABN2MC14_9ACTN</name>
<dbReference type="Proteomes" id="UP001500218">
    <property type="component" value="Unassembled WGS sequence"/>
</dbReference>
<sequence>MITHPFHPLKGQSLVVLFTQRMRHGLFFVCEVDGRRRVTVAQDWTDRGAEPSSDRLAVEGLSAARALIDKIDPASVADTHEQAPDRGEGGPGGPETGTVERVGRSPGGDGGGEHGRVAAARRRAR</sequence>
<dbReference type="Pfam" id="PF17342">
    <property type="entry name" value="DUF5372"/>
    <property type="match status" value="1"/>
</dbReference>
<reference evidence="2 3" key="1">
    <citation type="journal article" date="2019" name="Int. J. Syst. Evol. Microbiol.">
        <title>The Global Catalogue of Microorganisms (GCM) 10K type strain sequencing project: providing services to taxonomists for standard genome sequencing and annotation.</title>
        <authorList>
            <consortium name="The Broad Institute Genomics Platform"/>
            <consortium name="The Broad Institute Genome Sequencing Center for Infectious Disease"/>
            <person name="Wu L."/>
            <person name="Ma J."/>
        </authorList>
    </citation>
    <scope>NUCLEOTIDE SEQUENCE [LARGE SCALE GENOMIC DNA]</scope>
    <source>
        <strain evidence="2 3">JCM 13250</strain>
    </source>
</reference>
<dbReference type="InterPro" id="IPR035315">
    <property type="entry name" value="DUF5372"/>
</dbReference>
<feature type="compositionally biased region" description="Basic and acidic residues" evidence="1">
    <location>
        <begin position="70"/>
        <end position="88"/>
    </location>
</feature>
<evidence type="ECO:0000313" key="2">
    <source>
        <dbReference type="EMBL" id="GAA1819645.1"/>
    </source>
</evidence>
<organism evidence="2 3">
    <name type="scientific">Luedemannella flava</name>
    <dbReference type="NCBI Taxonomy" id="349316"/>
    <lineage>
        <taxon>Bacteria</taxon>
        <taxon>Bacillati</taxon>
        <taxon>Actinomycetota</taxon>
        <taxon>Actinomycetes</taxon>
        <taxon>Micromonosporales</taxon>
        <taxon>Micromonosporaceae</taxon>
        <taxon>Luedemannella</taxon>
    </lineage>
</organism>